<organism evidence="2 3">
    <name type="scientific">Pseudobdellovibrio exovorus JSS</name>
    <dbReference type="NCBI Taxonomy" id="1184267"/>
    <lineage>
        <taxon>Bacteria</taxon>
        <taxon>Pseudomonadati</taxon>
        <taxon>Bdellovibrionota</taxon>
        <taxon>Bdellovibrionia</taxon>
        <taxon>Bdellovibrionales</taxon>
        <taxon>Pseudobdellovibrionaceae</taxon>
        <taxon>Pseudobdellovibrio</taxon>
    </lineage>
</organism>
<dbReference type="Proteomes" id="UP000012040">
    <property type="component" value="Chromosome"/>
</dbReference>
<dbReference type="EMBL" id="CP003537">
    <property type="protein sequence ID" value="AGH95450.1"/>
    <property type="molecule type" value="Genomic_DNA"/>
</dbReference>
<evidence type="ECO:0000256" key="1">
    <source>
        <dbReference type="SAM" id="SignalP"/>
    </source>
</evidence>
<dbReference type="STRING" id="1184267.A11Q_1234"/>
<reference evidence="2 3" key="1">
    <citation type="journal article" date="2013" name="ISME J.">
        <title>By their genes ye shall know them: genomic signatures of predatory bacteria.</title>
        <authorList>
            <person name="Pasternak Z."/>
            <person name="Pietrokovski S."/>
            <person name="Rotem O."/>
            <person name="Gophna U."/>
            <person name="Lurie-Weinberger M.N."/>
            <person name="Jurkevitch E."/>
        </authorList>
    </citation>
    <scope>NUCLEOTIDE SEQUENCE [LARGE SCALE GENOMIC DNA]</scope>
    <source>
        <strain evidence="2 3">JSS</strain>
    </source>
</reference>
<dbReference type="AlphaFoldDB" id="M4VAF2"/>
<dbReference type="KEGG" id="bex:A11Q_1234"/>
<sequence>MKSIILFALLASQTALAAETCFNSSSARSWKYDHHTRTLQVRAAGGNYDIQTFICPELPWARKIAFKSFFSSRVCRGDEVLVINAWDEVVDRCRIDSVTRSVN</sequence>
<accession>M4VAF2</accession>
<evidence type="ECO:0000313" key="2">
    <source>
        <dbReference type="EMBL" id="AGH95450.1"/>
    </source>
</evidence>
<keyword evidence="1" id="KW-0732">Signal</keyword>
<protein>
    <recommendedName>
        <fullName evidence="4">Secreted protein</fullName>
    </recommendedName>
</protein>
<dbReference type="HOGENOM" id="CLU_2258211_0_0_7"/>
<dbReference type="RefSeq" id="WP_015469940.1">
    <property type="nucleotide sequence ID" value="NC_020813.1"/>
</dbReference>
<evidence type="ECO:0008006" key="4">
    <source>
        <dbReference type="Google" id="ProtNLM"/>
    </source>
</evidence>
<proteinExistence type="predicted"/>
<gene>
    <name evidence="2" type="ORF">A11Q_1234</name>
</gene>
<feature type="chain" id="PRO_5004060054" description="Secreted protein" evidence="1">
    <location>
        <begin position="18"/>
        <end position="103"/>
    </location>
</feature>
<keyword evidence="3" id="KW-1185">Reference proteome</keyword>
<name>M4VAF2_9BACT</name>
<feature type="signal peptide" evidence="1">
    <location>
        <begin position="1"/>
        <end position="17"/>
    </location>
</feature>
<evidence type="ECO:0000313" key="3">
    <source>
        <dbReference type="Proteomes" id="UP000012040"/>
    </source>
</evidence>
<dbReference type="PATRIC" id="fig|1184267.3.peg.1249"/>